<proteinExistence type="inferred from homology"/>
<comment type="function">
    <text evidence="7">Catalyzes the release of premature peptidyl moieties from peptidyl-tRNA molecules trapped in stalled 50S ribosomal subunits, and thus maintains levels of free tRNAs and 50S ribosomes.</text>
</comment>
<dbReference type="GO" id="GO:0000049">
    <property type="term" value="F:tRNA binding"/>
    <property type="evidence" value="ECO:0007669"/>
    <property type="project" value="UniProtKB-UniRule"/>
</dbReference>
<feature type="site" description="Discriminates between blocked and unblocked aminoacyl-tRNA" evidence="7">
    <location>
        <position position="39"/>
    </location>
</feature>
<dbReference type="PANTHER" id="PTHR17224:SF1">
    <property type="entry name" value="PEPTIDYL-TRNA HYDROLASE"/>
    <property type="match status" value="1"/>
</dbReference>
<dbReference type="AlphaFoldDB" id="A0A398DE94"/>
<keyword evidence="4 7" id="KW-0694">RNA-binding</keyword>
<dbReference type="GO" id="GO:0005737">
    <property type="term" value="C:cytoplasm"/>
    <property type="evidence" value="ECO:0007669"/>
    <property type="project" value="UniProtKB-SubCell"/>
</dbReference>
<dbReference type="GO" id="GO:0006515">
    <property type="term" value="P:protein quality control for misfolded or incompletely synthesized proteins"/>
    <property type="evidence" value="ECO:0007669"/>
    <property type="project" value="UniProtKB-UniRule"/>
</dbReference>
<sequence>MRRKYTVFEAPVNRSQLEIGPLPSSIPSVKTIMIAGLGNPGAEYDETRHNVGFMALDAIAHSFKVHKFNHNRLAHWAAVDLALCDEPEPVRIVLVKPQTFMNSSGVAIAPMMKERNILLENLIVIHDEMDLPVGAVRVSFNATAAGHNGVRSIADNCGGKGFVRVRIGIEKPRSKDGVIDFVLSRFSRSEWPTIIDVIAKSPTVVRTIVCDGLMAAQEMFNRKVAKD</sequence>
<dbReference type="Proteomes" id="UP000266042">
    <property type="component" value="Unassembled WGS sequence"/>
</dbReference>
<comment type="function">
    <text evidence="7">Hydrolyzes ribosome-free peptidyl-tRNAs (with 1 or more amino acids incorporated), which drop off the ribosome during protein synthesis, or as a result of ribosome stalling.</text>
</comment>
<evidence type="ECO:0000313" key="12">
    <source>
        <dbReference type="Proteomes" id="UP000265724"/>
    </source>
</evidence>
<dbReference type="InterPro" id="IPR001328">
    <property type="entry name" value="Pept_tRNA_hydro"/>
</dbReference>
<feature type="site" description="Stabilizes the basic form of H active site to accept a proton" evidence="7">
    <location>
        <position position="127"/>
    </location>
</feature>
<dbReference type="PROSITE" id="PS01195">
    <property type="entry name" value="PEPT_TRNA_HYDROL_1"/>
    <property type="match status" value="1"/>
</dbReference>
<dbReference type="HAMAP" id="MF_00083">
    <property type="entry name" value="Pept_tRNA_hydro_bact"/>
    <property type="match status" value="1"/>
</dbReference>
<feature type="binding site" evidence="7">
    <location>
        <position position="102"/>
    </location>
    <ligand>
        <name>tRNA</name>
        <dbReference type="ChEBI" id="CHEBI:17843"/>
    </ligand>
</feature>
<dbReference type="Pfam" id="PF01195">
    <property type="entry name" value="Pept_tRNA_hydro"/>
    <property type="match status" value="1"/>
</dbReference>
<feature type="binding site" evidence="7">
    <location>
        <position position="148"/>
    </location>
    <ligand>
        <name>tRNA</name>
        <dbReference type="ChEBI" id="CHEBI:17843"/>
    </ligand>
</feature>
<accession>A0A398DE94</accession>
<keyword evidence="12" id="KW-1185">Reference proteome</keyword>
<dbReference type="InterPro" id="IPR036416">
    <property type="entry name" value="Pept_tRNA_hydro_sf"/>
</dbReference>
<organism evidence="10 13">
    <name type="scientific">Candidatus Cryosericum hinesii</name>
    <dbReference type="NCBI Taxonomy" id="2290915"/>
    <lineage>
        <taxon>Bacteria</taxon>
        <taxon>Pseudomonadati</taxon>
        <taxon>Caldisericota/Cryosericota group</taxon>
        <taxon>Candidatus Cryosericota</taxon>
        <taxon>Candidatus Cryosericia</taxon>
        <taxon>Candidatus Cryosericales</taxon>
        <taxon>Candidatus Cryosericaceae</taxon>
        <taxon>Candidatus Cryosericum</taxon>
    </lineage>
</organism>
<evidence type="ECO:0000256" key="4">
    <source>
        <dbReference type="ARBA" id="ARBA00022884"/>
    </source>
</evidence>
<feature type="active site" description="Proton acceptor" evidence="7">
    <location>
        <position position="49"/>
    </location>
</feature>
<feature type="binding site" evidence="7">
    <location>
        <position position="44"/>
    </location>
    <ligand>
        <name>tRNA</name>
        <dbReference type="ChEBI" id="CHEBI:17843"/>
    </ligand>
</feature>
<feature type="binding site" evidence="7">
    <location>
        <position position="100"/>
    </location>
    <ligand>
        <name>tRNA</name>
        <dbReference type="ChEBI" id="CHEBI:17843"/>
    </ligand>
</feature>
<evidence type="ECO:0000256" key="6">
    <source>
        <dbReference type="ARBA" id="ARBA00050038"/>
    </source>
</evidence>
<comment type="subunit">
    <text evidence="7">Monomer.</text>
</comment>
<evidence type="ECO:0000256" key="2">
    <source>
        <dbReference type="ARBA" id="ARBA00022555"/>
    </source>
</evidence>
<dbReference type="NCBIfam" id="TIGR00447">
    <property type="entry name" value="pth"/>
    <property type="match status" value="1"/>
</dbReference>
<protein>
    <recommendedName>
        <fullName evidence="6 7">Peptidyl-tRNA hydrolase</fullName>
        <shortName evidence="7">Pth</shortName>
        <ecNumber evidence="1 7">3.1.1.29</ecNumber>
    </recommendedName>
</protein>
<dbReference type="GO" id="GO:0004045">
    <property type="term" value="F:peptidyl-tRNA hydrolase activity"/>
    <property type="evidence" value="ECO:0007669"/>
    <property type="project" value="UniProtKB-UniRule"/>
</dbReference>
<name>A0A398DE94_9BACT</name>
<evidence type="ECO:0000256" key="9">
    <source>
        <dbReference type="RuleBase" id="RU004320"/>
    </source>
</evidence>
<evidence type="ECO:0000313" key="11">
    <source>
        <dbReference type="EMBL" id="RIE13891.1"/>
    </source>
</evidence>
<evidence type="ECO:0000256" key="3">
    <source>
        <dbReference type="ARBA" id="ARBA00022801"/>
    </source>
</evidence>
<comment type="similarity">
    <text evidence="5 7 9">Belongs to the PTH family.</text>
</comment>
<keyword evidence="3 7" id="KW-0378">Hydrolase</keyword>
<evidence type="ECO:0000313" key="10">
    <source>
        <dbReference type="EMBL" id="RIE13425.1"/>
    </source>
</evidence>
<evidence type="ECO:0000256" key="8">
    <source>
        <dbReference type="RuleBase" id="RU000673"/>
    </source>
</evidence>
<comment type="catalytic activity">
    <reaction evidence="7 8">
        <text>an N-acyl-L-alpha-aminoacyl-tRNA + H2O = an N-acyl-L-amino acid + a tRNA + H(+)</text>
        <dbReference type="Rhea" id="RHEA:54448"/>
        <dbReference type="Rhea" id="RHEA-COMP:10123"/>
        <dbReference type="Rhea" id="RHEA-COMP:13883"/>
        <dbReference type="ChEBI" id="CHEBI:15377"/>
        <dbReference type="ChEBI" id="CHEBI:15378"/>
        <dbReference type="ChEBI" id="CHEBI:59874"/>
        <dbReference type="ChEBI" id="CHEBI:78442"/>
        <dbReference type="ChEBI" id="CHEBI:138191"/>
        <dbReference type="EC" id="3.1.1.29"/>
    </reaction>
</comment>
<dbReference type="GO" id="GO:0072344">
    <property type="term" value="P:rescue of stalled ribosome"/>
    <property type="evidence" value="ECO:0007669"/>
    <property type="project" value="UniProtKB-UniRule"/>
</dbReference>
<comment type="caution">
    <text evidence="10">The sequence shown here is derived from an EMBL/GenBank/DDBJ whole genome shotgun (WGS) entry which is preliminary data.</text>
</comment>
<evidence type="ECO:0000256" key="5">
    <source>
        <dbReference type="ARBA" id="ARBA00038063"/>
    </source>
</evidence>
<reference evidence="12 13" key="1">
    <citation type="submission" date="2018-09" db="EMBL/GenBank/DDBJ databases">
        <title>Discovery and Ecogenomic Context for Candidatus Cryosericales, a Global Caldiserica Order Active in Thawing Permafrost.</title>
        <authorList>
            <person name="Martinez M.A."/>
            <person name="Woodcroft B.J."/>
            <person name="Ignacio Espinoza J.C."/>
            <person name="Zayed A."/>
            <person name="Singleton C.M."/>
            <person name="Boyd J."/>
            <person name="Li Y.-F."/>
            <person name="Purvine S."/>
            <person name="Maughan H."/>
            <person name="Hodgkins S.B."/>
            <person name="Anderson D."/>
            <person name="Sederholm M."/>
            <person name="Temperton B."/>
            <person name="Saleska S.R."/>
            <person name="Tyson G.W."/>
            <person name="Rich V.I."/>
        </authorList>
    </citation>
    <scope>NUCLEOTIDE SEQUENCE [LARGE SCALE GENOMIC DNA]</scope>
    <source>
        <strain evidence="11 12">SMC2</strain>
        <strain evidence="10 13">SMC3</strain>
    </source>
</reference>
<evidence type="ECO:0000313" key="13">
    <source>
        <dbReference type="Proteomes" id="UP000266042"/>
    </source>
</evidence>
<evidence type="ECO:0000256" key="1">
    <source>
        <dbReference type="ARBA" id="ARBA00013260"/>
    </source>
</evidence>
<dbReference type="PANTHER" id="PTHR17224">
    <property type="entry name" value="PEPTIDYL-TRNA HYDROLASE"/>
    <property type="match status" value="1"/>
</dbReference>
<keyword evidence="7" id="KW-0963">Cytoplasm</keyword>
<dbReference type="Proteomes" id="UP000265724">
    <property type="component" value="Unassembled WGS sequence"/>
</dbReference>
<dbReference type="CDD" id="cd00462">
    <property type="entry name" value="PTH"/>
    <property type="match status" value="1"/>
</dbReference>
<dbReference type="EC" id="3.1.1.29" evidence="1 7"/>
<gene>
    <name evidence="7" type="primary">pth</name>
    <name evidence="11" type="ORF">SMC2_04485</name>
    <name evidence="10" type="ORF">SMC3_04360</name>
</gene>
<dbReference type="Gene3D" id="3.40.50.1470">
    <property type="entry name" value="Peptidyl-tRNA hydrolase"/>
    <property type="match status" value="1"/>
</dbReference>
<dbReference type="EMBL" id="QXIX01000034">
    <property type="protein sequence ID" value="RIE13891.1"/>
    <property type="molecule type" value="Genomic_DNA"/>
</dbReference>
<evidence type="ECO:0000256" key="7">
    <source>
        <dbReference type="HAMAP-Rule" id="MF_00083"/>
    </source>
</evidence>
<keyword evidence="2 7" id="KW-0820">tRNA-binding</keyword>
<dbReference type="SUPFAM" id="SSF53178">
    <property type="entry name" value="Peptidyl-tRNA hydrolase-like"/>
    <property type="match status" value="1"/>
</dbReference>
<dbReference type="InterPro" id="IPR018171">
    <property type="entry name" value="Pept_tRNA_hydro_CS"/>
</dbReference>
<dbReference type="EMBL" id="QXIW01000023">
    <property type="protein sequence ID" value="RIE13425.1"/>
    <property type="molecule type" value="Genomic_DNA"/>
</dbReference>
<comment type="subcellular location">
    <subcellularLocation>
        <location evidence="7">Cytoplasm</location>
    </subcellularLocation>
</comment>